<dbReference type="InParanoid" id="T1EGA3"/>
<gene>
    <name evidence="3" type="primary">20195605</name>
    <name evidence="2" type="ORF">HELRODRAFT_115766</name>
</gene>
<dbReference type="InterPro" id="IPR051835">
    <property type="entry name" value="RAC1-GEF"/>
</dbReference>
<reference evidence="4" key="1">
    <citation type="submission" date="2012-12" db="EMBL/GenBank/DDBJ databases">
        <authorList>
            <person name="Hellsten U."/>
            <person name="Grimwood J."/>
            <person name="Chapman J.A."/>
            <person name="Shapiro H."/>
            <person name="Aerts A."/>
            <person name="Otillar R.P."/>
            <person name="Terry A.Y."/>
            <person name="Boore J.L."/>
            <person name="Simakov O."/>
            <person name="Marletaz F."/>
            <person name="Cho S.-J."/>
            <person name="Edsinger-Gonzales E."/>
            <person name="Havlak P."/>
            <person name="Kuo D.-H."/>
            <person name="Larsson T."/>
            <person name="Lv J."/>
            <person name="Arendt D."/>
            <person name="Savage R."/>
            <person name="Osoegawa K."/>
            <person name="de Jong P."/>
            <person name="Lindberg D.R."/>
            <person name="Seaver E.C."/>
            <person name="Weisblat D.A."/>
            <person name="Putnam N.H."/>
            <person name="Grigoriev I.V."/>
            <person name="Rokhsar D.S."/>
        </authorList>
    </citation>
    <scope>NUCLEOTIDE SEQUENCE</scope>
</reference>
<dbReference type="PRINTS" id="PR00935">
    <property type="entry name" value="BAND41"/>
</dbReference>
<dbReference type="Gene3D" id="3.10.20.90">
    <property type="entry name" value="Phosphatidylinositol 3-kinase Catalytic Subunit, Chain A, domain 1"/>
    <property type="match status" value="1"/>
</dbReference>
<dbReference type="InterPro" id="IPR014352">
    <property type="entry name" value="FERM/acyl-CoA-bd_prot_sf"/>
</dbReference>
<dbReference type="EnsemblMetazoa" id="HelroT115766">
    <property type="protein sequence ID" value="HelroP115766"/>
    <property type="gene ID" value="HelroG115766"/>
</dbReference>
<dbReference type="AlphaFoldDB" id="T1EGA3"/>
<dbReference type="CDD" id="cd17098">
    <property type="entry name" value="FERM_F1_FARP1_like"/>
    <property type="match status" value="1"/>
</dbReference>
<dbReference type="FunFam" id="1.20.80.10:FF:000005">
    <property type="entry name" value="FERM, RhoGEF and pleckstrin domain-containing protein 1"/>
    <property type="match status" value="1"/>
</dbReference>
<dbReference type="Gene3D" id="2.30.29.30">
    <property type="entry name" value="Pleckstrin-homology domain (PH domain)/Phosphotyrosine-binding domain (PTB)"/>
    <property type="match status" value="1"/>
</dbReference>
<evidence type="ECO:0000259" key="1">
    <source>
        <dbReference type="PROSITE" id="PS50057"/>
    </source>
</evidence>
<dbReference type="KEGG" id="hro:HELRODRAFT_115766"/>
<dbReference type="GO" id="GO:0008092">
    <property type="term" value="F:cytoskeletal protein binding"/>
    <property type="evidence" value="ECO:0007669"/>
    <property type="project" value="InterPro"/>
</dbReference>
<dbReference type="Pfam" id="PF00373">
    <property type="entry name" value="FERM_M"/>
    <property type="match status" value="1"/>
</dbReference>
<dbReference type="EMBL" id="AMQM01007498">
    <property type="status" value="NOT_ANNOTATED_CDS"/>
    <property type="molecule type" value="Genomic_DNA"/>
</dbReference>
<dbReference type="FunFam" id="3.10.20.90:FF:000040">
    <property type="entry name" value="FERM, RhoGEF and pleckstrin domain-containing protein"/>
    <property type="match status" value="1"/>
</dbReference>
<dbReference type="CDD" id="cd14473">
    <property type="entry name" value="FERM_B-lobe"/>
    <property type="match status" value="1"/>
</dbReference>
<keyword evidence="4" id="KW-1185">Reference proteome</keyword>
<dbReference type="InterPro" id="IPR035963">
    <property type="entry name" value="FERM_2"/>
</dbReference>
<dbReference type="InterPro" id="IPR018979">
    <property type="entry name" value="FERM_N"/>
</dbReference>
<dbReference type="PROSITE" id="PS50057">
    <property type="entry name" value="FERM_3"/>
    <property type="match status" value="1"/>
</dbReference>
<dbReference type="GeneID" id="20195605"/>
<sequence length="344" mass="39606">MSSNSGTPVTSPIHAGRSLNCKVLMLDDTVQNFPIPLKGRGIDLFNAVIKKLQLIECDYFDLQYNNPELIPCWLDHEKPILKQVTRNQLFFKFLLKFYTPDPGLLEEEFTRLYLLALQIKRDLLSGDLYCQEHTAVLLASYIVQAELGNYCDEYASQSYISQLHLLPNQTPEIELQIMEHHKEHMGQSPAEADFNLLDTARKVELYGIQLHSAQVRDFFSLNIFANDGVAIFIPLSIAKTAMYVVKTICFLSNVAIEIACWGLGAEGYKDVVEFYFPSRNWSKNFWKKCIEHHTFFRCHTVHKVPRSKTKVISHGSSFRYSGRTQKELVDFAREKSIKPVPFER</sequence>
<dbReference type="STRING" id="6412.T1EGA3"/>
<dbReference type="EMBL" id="KB097628">
    <property type="protein sequence ID" value="ESN93245.1"/>
    <property type="molecule type" value="Genomic_DNA"/>
</dbReference>
<dbReference type="Proteomes" id="UP000015101">
    <property type="component" value="Unassembled WGS sequence"/>
</dbReference>
<dbReference type="SUPFAM" id="SSF47031">
    <property type="entry name" value="Second domain of FERM"/>
    <property type="match status" value="1"/>
</dbReference>
<dbReference type="SUPFAM" id="SSF54236">
    <property type="entry name" value="Ubiquitin-like"/>
    <property type="match status" value="1"/>
</dbReference>
<dbReference type="OrthoDB" id="6589456at2759"/>
<name>T1EGA3_HELRO</name>
<dbReference type="RefSeq" id="XP_009028693.1">
    <property type="nucleotide sequence ID" value="XM_009030445.1"/>
</dbReference>
<evidence type="ECO:0000313" key="4">
    <source>
        <dbReference type="Proteomes" id="UP000015101"/>
    </source>
</evidence>
<dbReference type="SMART" id="SM00295">
    <property type="entry name" value="B41"/>
    <property type="match status" value="1"/>
</dbReference>
<dbReference type="InterPro" id="IPR000798">
    <property type="entry name" value="Ez/rad/moesin-like"/>
</dbReference>
<dbReference type="PANTHER" id="PTHR45858:SF5">
    <property type="entry name" value="MOESIN_EZRIN_RADIXIN HOMOLOG 1"/>
    <property type="match status" value="1"/>
</dbReference>
<proteinExistence type="predicted"/>
<dbReference type="SUPFAM" id="SSF50729">
    <property type="entry name" value="PH domain-like"/>
    <property type="match status" value="1"/>
</dbReference>
<dbReference type="InterPro" id="IPR019747">
    <property type="entry name" value="FERM_CS"/>
</dbReference>
<dbReference type="InterPro" id="IPR011993">
    <property type="entry name" value="PH-like_dom_sf"/>
</dbReference>
<dbReference type="PANTHER" id="PTHR45858">
    <property type="entry name" value="FERM DOMAIN CONTAINING PROTEIN"/>
    <property type="match status" value="1"/>
</dbReference>
<reference evidence="3" key="3">
    <citation type="submission" date="2015-06" db="UniProtKB">
        <authorList>
            <consortium name="EnsemblMetazoa"/>
        </authorList>
    </citation>
    <scope>IDENTIFICATION</scope>
</reference>
<dbReference type="GO" id="GO:0031032">
    <property type="term" value="P:actomyosin structure organization"/>
    <property type="evidence" value="ECO:0000318"/>
    <property type="project" value="GO_Central"/>
</dbReference>
<dbReference type="InterPro" id="IPR000299">
    <property type="entry name" value="FERM_domain"/>
</dbReference>
<dbReference type="InterPro" id="IPR029071">
    <property type="entry name" value="Ubiquitin-like_domsf"/>
</dbReference>
<reference evidence="2 4" key="2">
    <citation type="journal article" date="2013" name="Nature">
        <title>Insights into bilaterian evolution from three spiralian genomes.</title>
        <authorList>
            <person name="Simakov O."/>
            <person name="Marletaz F."/>
            <person name="Cho S.J."/>
            <person name="Edsinger-Gonzales E."/>
            <person name="Havlak P."/>
            <person name="Hellsten U."/>
            <person name="Kuo D.H."/>
            <person name="Larsson T."/>
            <person name="Lv J."/>
            <person name="Arendt D."/>
            <person name="Savage R."/>
            <person name="Osoegawa K."/>
            <person name="de Jong P."/>
            <person name="Grimwood J."/>
            <person name="Chapman J.A."/>
            <person name="Shapiro H."/>
            <person name="Aerts A."/>
            <person name="Otillar R.P."/>
            <person name="Terry A.Y."/>
            <person name="Boore J.L."/>
            <person name="Grigoriev I.V."/>
            <person name="Lindberg D.R."/>
            <person name="Seaver E.C."/>
            <person name="Weisblat D.A."/>
            <person name="Putnam N.H."/>
            <person name="Rokhsar D.S."/>
        </authorList>
    </citation>
    <scope>NUCLEOTIDE SEQUENCE</scope>
</reference>
<dbReference type="InterPro" id="IPR018980">
    <property type="entry name" value="FERM_PH-like_C"/>
</dbReference>
<evidence type="ECO:0000313" key="3">
    <source>
        <dbReference type="EnsemblMetazoa" id="HelroP115766"/>
    </source>
</evidence>
<dbReference type="HOGENOM" id="CLU_003623_1_1_1"/>
<dbReference type="Pfam" id="PF09380">
    <property type="entry name" value="FERM_C"/>
    <property type="match status" value="1"/>
</dbReference>
<dbReference type="CTD" id="20195605"/>
<dbReference type="SMART" id="SM01195">
    <property type="entry name" value="FA"/>
    <property type="match status" value="1"/>
</dbReference>
<dbReference type="Pfam" id="PF09379">
    <property type="entry name" value="FERM_N"/>
    <property type="match status" value="1"/>
</dbReference>
<feature type="domain" description="FERM" evidence="1">
    <location>
        <begin position="19"/>
        <end position="300"/>
    </location>
</feature>
<dbReference type="InterPro" id="IPR019749">
    <property type="entry name" value="Band_41_domain"/>
</dbReference>
<dbReference type="EMBL" id="AMQM01007497">
    <property type="status" value="NOT_ANNOTATED_CDS"/>
    <property type="molecule type" value="Genomic_DNA"/>
</dbReference>
<dbReference type="InterPro" id="IPR019748">
    <property type="entry name" value="FERM_central"/>
</dbReference>
<protein>
    <recommendedName>
        <fullName evidence="1">FERM domain-containing protein</fullName>
    </recommendedName>
</protein>
<dbReference type="PRINTS" id="PR00661">
    <property type="entry name" value="ERMFAMILY"/>
</dbReference>
<accession>T1EGA3</accession>
<organism evidence="3 4">
    <name type="scientific">Helobdella robusta</name>
    <name type="common">Californian leech</name>
    <dbReference type="NCBI Taxonomy" id="6412"/>
    <lineage>
        <taxon>Eukaryota</taxon>
        <taxon>Metazoa</taxon>
        <taxon>Spiralia</taxon>
        <taxon>Lophotrochozoa</taxon>
        <taxon>Annelida</taxon>
        <taxon>Clitellata</taxon>
        <taxon>Hirudinea</taxon>
        <taxon>Rhynchobdellida</taxon>
        <taxon>Glossiphoniidae</taxon>
        <taxon>Helobdella</taxon>
    </lineage>
</organism>
<evidence type="ECO:0000313" key="2">
    <source>
        <dbReference type="EMBL" id="ESN93245.1"/>
    </source>
</evidence>
<dbReference type="eggNOG" id="KOG3531">
    <property type="taxonomic scope" value="Eukaryota"/>
</dbReference>
<dbReference type="Gene3D" id="1.20.80.10">
    <property type="match status" value="1"/>
</dbReference>
<dbReference type="Pfam" id="PF08736">
    <property type="entry name" value="FA"/>
    <property type="match status" value="1"/>
</dbReference>
<dbReference type="GO" id="GO:0005856">
    <property type="term" value="C:cytoskeleton"/>
    <property type="evidence" value="ECO:0000318"/>
    <property type="project" value="GO_Central"/>
</dbReference>
<dbReference type="InterPro" id="IPR014847">
    <property type="entry name" value="FA"/>
</dbReference>
<dbReference type="PROSITE" id="PS00660">
    <property type="entry name" value="FERM_1"/>
    <property type="match status" value="1"/>
</dbReference>